<keyword evidence="4 14" id="KW-0963">Cytoplasm</keyword>
<comment type="catalytic activity">
    <reaction evidence="12">
        <text>1D-myo-inositol hexakisphosphate + ATP = 1-diphospho-1D-myo-inositol 2,3,4,5,6-pentakisphosphate + ADP</text>
        <dbReference type="Rhea" id="RHEA:37459"/>
        <dbReference type="ChEBI" id="CHEBI:30616"/>
        <dbReference type="ChEBI" id="CHEBI:58130"/>
        <dbReference type="ChEBI" id="CHEBI:74946"/>
        <dbReference type="ChEBI" id="CHEBI:456216"/>
        <dbReference type="EC" id="2.7.4.24"/>
    </reaction>
    <physiologicalReaction direction="left-to-right" evidence="12">
        <dbReference type="Rhea" id="RHEA:37460"/>
    </physiologicalReaction>
</comment>
<evidence type="ECO:0000313" key="19">
    <source>
        <dbReference type="Proteomes" id="UP000013776"/>
    </source>
</evidence>
<evidence type="ECO:0000256" key="7">
    <source>
        <dbReference type="ARBA" id="ARBA00022741"/>
    </source>
</evidence>
<dbReference type="InterPro" id="IPR000560">
    <property type="entry name" value="His_Pase_clade-2"/>
</dbReference>
<feature type="region of interest" description="Disordered" evidence="15">
    <location>
        <begin position="1"/>
        <end position="44"/>
    </location>
</feature>
<dbReference type="GO" id="GO:0052723">
    <property type="term" value="F:inositol hexakisphosphate 1-kinase activity"/>
    <property type="evidence" value="ECO:0007669"/>
    <property type="project" value="UniProtKB-ARBA"/>
</dbReference>
<dbReference type="Pfam" id="PF18086">
    <property type="entry name" value="PPIP5K2_N"/>
    <property type="match status" value="1"/>
</dbReference>
<evidence type="ECO:0000256" key="4">
    <source>
        <dbReference type="ARBA" id="ARBA00022490"/>
    </source>
</evidence>
<evidence type="ECO:0000256" key="10">
    <source>
        <dbReference type="ARBA" id="ARBA00023212"/>
    </source>
</evidence>
<feature type="domain" description="ATP-grasp fold RimK-type" evidence="16">
    <location>
        <begin position="262"/>
        <end position="353"/>
    </location>
</feature>
<dbReference type="GO" id="GO:0052843">
    <property type="term" value="F:inositol-1-diphosphate-2,3,4,5,6-pentakisphosphate diphosphatase activity"/>
    <property type="evidence" value="ECO:0007669"/>
    <property type="project" value="UniProtKB-ARBA"/>
</dbReference>
<dbReference type="GO" id="GO:0032958">
    <property type="term" value="P:inositol phosphate biosynthetic process"/>
    <property type="evidence" value="ECO:0007669"/>
    <property type="project" value="TreeGrafter"/>
</dbReference>
<dbReference type="AlphaFoldDB" id="R4XG50"/>
<reference evidence="18 19" key="1">
    <citation type="journal article" date="2013" name="MBio">
        <title>Genome sequencing of the plant pathogen Taphrina deformans, the causal agent of peach leaf curl.</title>
        <authorList>
            <person name="Cisse O.H."/>
            <person name="Almeida J.M.G.C.F."/>
            <person name="Fonseca A."/>
            <person name="Kumar A.A."/>
            <person name="Salojaervi J."/>
            <person name="Overmyer K."/>
            <person name="Hauser P.M."/>
            <person name="Pagni M."/>
        </authorList>
    </citation>
    <scope>NUCLEOTIDE SEQUENCE [LARGE SCALE GENOMIC DNA]</scope>
    <source>
        <strain evidence="19">PYCC 5710 / ATCC 11124 / CBS 356.35 / IMI 108563 / JCM 9778 / NBRC 8474</strain>
    </source>
</reference>
<keyword evidence="19" id="KW-1185">Reference proteome</keyword>
<dbReference type="Pfam" id="PF08443">
    <property type="entry name" value="RimK"/>
    <property type="match status" value="1"/>
</dbReference>
<comment type="similarity">
    <text evidence="2 14">Belongs to the histidine acid phosphatase family. VIP1 subfamily.</text>
</comment>
<feature type="compositionally biased region" description="Low complexity" evidence="15">
    <location>
        <begin position="16"/>
        <end position="25"/>
    </location>
</feature>
<dbReference type="FunFam" id="3.30.470.20:FF:000036">
    <property type="entry name" value="Inositol hexakisphosphate and diphosphoinositol-pentakisphosphate kinase"/>
    <property type="match status" value="1"/>
</dbReference>
<dbReference type="Pfam" id="PF00328">
    <property type="entry name" value="His_Phos_2"/>
    <property type="match status" value="1"/>
</dbReference>
<evidence type="ECO:0000313" key="18">
    <source>
        <dbReference type="EMBL" id="CCG84632.1"/>
    </source>
</evidence>
<dbReference type="InterPro" id="IPR037446">
    <property type="entry name" value="His_Pase_VIP1"/>
</dbReference>
<evidence type="ECO:0000259" key="16">
    <source>
        <dbReference type="Pfam" id="PF08443"/>
    </source>
</evidence>
<dbReference type="InterPro" id="IPR040557">
    <property type="entry name" value="VIP1_N"/>
</dbReference>
<dbReference type="eggNOG" id="KOG1057">
    <property type="taxonomic scope" value="Eukaryota"/>
</dbReference>
<dbReference type="InterPro" id="IPR029033">
    <property type="entry name" value="His_PPase_superfam"/>
</dbReference>
<evidence type="ECO:0000256" key="6">
    <source>
        <dbReference type="ARBA" id="ARBA00022679"/>
    </source>
</evidence>
<evidence type="ECO:0000256" key="15">
    <source>
        <dbReference type="SAM" id="MobiDB-lite"/>
    </source>
</evidence>
<evidence type="ECO:0000259" key="17">
    <source>
        <dbReference type="Pfam" id="PF18086"/>
    </source>
</evidence>
<evidence type="ECO:0000256" key="2">
    <source>
        <dbReference type="ARBA" id="ARBA00005609"/>
    </source>
</evidence>
<dbReference type="SUPFAM" id="SSF56059">
    <property type="entry name" value="Glutathione synthetase ATP-binding domain-like"/>
    <property type="match status" value="1"/>
</dbReference>
<evidence type="ECO:0000256" key="11">
    <source>
        <dbReference type="ARBA" id="ARBA00033696"/>
    </source>
</evidence>
<evidence type="ECO:0000256" key="13">
    <source>
        <dbReference type="ARBA" id="ARBA00071668"/>
    </source>
</evidence>
<dbReference type="PANTHER" id="PTHR12750:SF9">
    <property type="entry name" value="INOSITOL HEXAKISPHOSPHATE AND DIPHOSPHOINOSITOL-PENTAKISPHOSPHATE KINASE"/>
    <property type="match status" value="1"/>
</dbReference>
<dbReference type="GO" id="GO:0005856">
    <property type="term" value="C:cytoskeleton"/>
    <property type="evidence" value="ECO:0007669"/>
    <property type="project" value="UniProtKB-SubCell"/>
</dbReference>
<feature type="region of interest" description="Disordered" evidence="15">
    <location>
        <begin position="729"/>
        <end position="777"/>
    </location>
</feature>
<evidence type="ECO:0000256" key="14">
    <source>
        <dbReference type="RuleBase" id="RU365032"/>
    </source>
</evidence>
<protein>
    <recommendedName>
        <fullName evidence="13 14">Inositol hexakisphosphate and diphosphoinositol-pentakisphosphate kinase</fullName>
        <ecNumber evidence="3 14">2.7.4.24</ecNumber>
    </recommendedName>
</protein>
<feature type="compositionally biased region" description="Basic and acidic residues" evidence="15">
    <location>
        <begin position="758"/>
        <end position="772"/>
    </location>
</feature>
<dbReference type="Proteomes" id="UP000013776">
    <property type="component" value="Unassembled WGS sequence"/>
</dbReference>
<proteinExistence type="inferred from homology"/>
<dbReference type="SUPFAM" id="SSF53254">
    <property type="entry name" value="Phosphoglycerate mutase-like"/>
    <property type="match status" value="1"/>
</dbReference>
<accession>R4XG50</accession>
<evidence type="ECO:0000256" key="3">
    <source>
        <dbReference type="ARBA" id="ARBA00012893"/>
    </source>
</evidence>
<feature type="region of interest" description="Disordered" evidence="15">
    <location>
        <begin position="994"/>
        <end position="1017"/>
    </location>
</feature>
<evidence type="ECO:0000256" key="1">
    <source>
        <dbReference type="ARBA" id="ARBA00004245"/>
    </source>
</evidence>
<keyword evidence="6 14" id="KW-0808">Transferase</keyword>
<dbReference type="GO" id="GO:0005829">
    <property type="term" value="C:cytosol"/>
    <property type="evidence" value="ECO:0007669"/>
    <property type="project" value="TreeGrafter"/>
</dbReference>
<dbReference type="EMBL" id="CAHR02000278">
    <property type="protein sequence ID" value="CCG84632.1"/>
    <property type="molecule type" value="Genomic_DNA"/>
</dbReference>
<dbReference type="GO" id="GO:0033857">
    <property type="term" value="F:5-diphosphoinositol pentakisphosphate 1-kinase activity"/>
    <property type="evidence" value="ECO:0007669"/>
    <property type="project" value="TreeGrafter"/>
</dbReference>
<comment type="caution">
    <text evidence="18">The sequence shown here is derived from an EMBL/GenBank/DDBJ whole genome shotgun (WGS) entry which is preliminary data.</text>
</comment>
<dbReference type="OrthoDB" id="18042at2759"/>
<keyword evidence="9 14" id="KW-0067">ATP-binding</keyword>
<feature type="compositionally biased region" description="Polar residues" evidence="15">
    <location>
        <begin position="745"/>
        <end position="757"/>
    </location>
</feature>
<comment type="catalytic activity">
    <reaction evidence="11">
        <text>5-diphospho-1D-myo-inositol 1,2,3,4,6-pentakisphosphate + ATP + H(+) = 1,5-bis(diphospho)-1D-myo-inositol 2,3,4,6-tetrakisphosphate + ADP</text>
        <dbReference type="Rhea" id="RHEA:10276"/>
        <dbReference type="ChEBI" id="CHEBI:15378"/>
        <dbReference type="ChEBI" id="CHEBI:30616"/>
        <dbReference type="ChEBI" id="CHEBI:58628"/>
        <dbReference type="ChEBI" id="CHEBI:77983"/>
        <dbReference type="ChEBI" id="CHEBI:456216"/>
        <dbReference type="EC" id="2.7.4.24"/>
    </reaction>
    <physiologicalReaction direction="left-to-right" evidence="11">
        <dbReference type="Rhea" id="RHEA:10277"/>
    </physiologicalReaction>
</comment>
<evidence type="ECO:0000256" key="9">
    <source>
        <dbReference type="ARBA" id="ARBA00022840"/>
    </source>
</evidence>
<feature type="domain" description="VIP1 N-terminal" evidence="17">
    <location>
        <begin position="50"/>
        <end position="138"/>
    </location>
</feature>
<sequence>MADELRIPEIGKIPRSPTASSIGSPPSSPVIKNRGDESRTVSASSPKKQIVGVCAMDSKARSKPCRNILKRLMADGEYETVIFGDKVILDEDIENWPNCDYLISFFSTGFPLDKALRYVALRKPFCVNNLNFQKVLFDRRLVLQLLEAIGVMTPYRLECSRDGGPRVSSEVAKIMQKRLGIKMNQDVPAPEVMMLDDDTLSIDGKIIKKPYVEKPVSGEDHNIHVYYAKGKGGGGRRLFRKVGNKASEFDADLNEPRNDGSYLYEEFMDVDNAEDVKVYTVGPGYYHAETRKSPVVDGLVRRNTFGKEIRYVTELTKSEAEVAAKICTYFEQAVCGFDLLRAGGKSYVIDVNGWSFVKDNDDYYYRAATVLRKMFNTAKRDRYIQNPSIFTALSAPVQEQHNTWQLKAYIAVVRHADRTPKNKFKYSFRSEPFVALLQGHTEEVILRNEQLQIVLAATERAQAMKCEDADKLLQLRTALVKKMNLPGTKVQVKPSYNESSELVKLQLIVKWGGEFTHSARYQSRDLGENVRNDLVIMNKECLDHVKIYTSSERRVSASAEIFVKALLDRPELPPDFMEVRKDLLDDSNAAKDLMDKVKKKLKTLLRTGERAPPQFTWPKDMPEPWQVLGNVIELMKYHRAVMRQNWSEFGSDIDKIQLRWCCNEDPLLFKERWEKLFGEFCDTEKVDPSKVSELYDTMKYDALHNRAFLDTIFCDPEVNAGCEIGEDSHKRNSISSDTAKPDNLSIHSVQSISGTTSRDGRMRTVSSERTERAVSQSNTKNGAVCELTSKPGLDKLRELYKLAKVLFDFVSPQEYGIEDNEKLDIGLLTSMPLLKQMISDIQDSAASDSAKSFIYFTKESHIYTLLNCIFESKIPTKMARNEIPELDYLTQINFELFERTPHESANTLDAPKEYSVRITLSPGCYAADPLDISLDAKHCISVQPRRALTRHLNPADVLGKLEEKFLRVKMPKRFLPRLLETPESNTIRQVKEIEKMSVQDETRDIEDEEDTARHAQN</sequence>
<keyword evidence="10" id="KW-0206">Cytoskeleton</keyword>
<dbReference type="EC" id="2.7.4.24" evidence="3 14"/>
<comment type="function">
    <text evidence="14">Bifunctional inositol kinase that acts in concert with the IP6K kinases to synthesize the diphosphate group-containing inositol pyrophosphates diphosphoinositol pentakisphosphate, PP-InsP5, and bis-diphosphoinositol tetrakisphosphate, (PP)2-InsP4. PP-InsP5 and (PP)2-InsP4, also respectively called InsP7 and InsP8, may regulate a variety of cellular processes, including apoptosis, vesicle trafficking, cytoskeletal dynamics, and exocytosis. Phosphorylates inositol hexakisphosphate (InsP6).</text>
</comment>
<dbReference type="Gene3D" id="3.40.50.1240">
    <property type="entry name" value="Phosphoglycerate mutase-like"/>
    <property type="match status" value="1"/>
</dbReference>
<evidence type="ECO:0000256" key="8">
    <source>
        <dbReference type="ARBA" id="ARBA00022777"/>
    </source>
</evidence>
<evidence type="ECO:0000256" key="12">
    <source>
        <dbReference type="ARBA" id="ARBA00034629"/>
    </source>
</evidence>
<dbReference type="GO" id="GO:0005524">
    <property type="term" value="F:ATP binding"/>
    <property type="evidence" value="ECO:0007669"/>
    <property type="project" value="UniProtKB-KW"/>
</dbReference>
<keyword evidence="7 14" id="KW-0547">Nucleotide-binding</keyword>
<name>R4XG50_TAPDE</name>
<dbReference type="Gene3D" id="3.40.50.11950">
    <property type="match status" value="1"/>
</dbReference>
<dbReference type="VEuPathDB" id="FungiDB:TAPDE_005133"/>
<gene>
    <name evidence="18" type="ORF">TAPDE_005133</name>
</gene>
<dbReference type="STRING" id="1097556.R4XG50"/>
<dbReference type="PANTHER" id="PTHR12750">
    <property type="entry name" value="DIPHOSPHOINOSITOL PENTAKISPHOSPHATE KINASE"/>
    <property type="match status" value="1"/>
</dbReference>
<dbReference type="GO" id="GO:0006020">
    <property type="term" value="P:inositol metabolic process"/>
    <property type="evidence" value="ECO:0007669"/>
    <property type="project" value="TreeGrafter"/>
</dbReference>
<keyword evidence="5" id="KW-0597">Phosphoprotein</keyword>
<dbReference type="Gene3D" id="3.30.470.20">
    <property type="entry name" value="ATP-grasp fold, B domain"/>
    <property type="match status" value="1"/>
</dbReference>
<dbReference type="InterPro" id="IPR013651">
    <property type="entry name" value="ATP-grasp_RimK-type"/>
</dbReference>
<comment type="subcellular location">
    <subcellularLocation>
        <location evidence="1 14">Cytoplasm</location>
        <location evidence="1 14">Cytoskeleton</location>
    </subcellularLocation>
</comment>
<evidence type="ECO:0000256" key="5">
    <source>
        <dbReference type="ARBA" id="ARBA00022553"/>
    </source>
</evidence>
<organism evidence="18 19">
    <name type="scientific">Taphrina deformans (strain PYCC 5710 / ATCC 11124 / CBS 356.35 / IMI 108563 / JCM 9778 / NBRC 8474)</name>
    <name type="common">Peach leaf curl fungus</name>
    <name type="synonym">Lalaria deformans</name>
    <dbReference type="NCBI Taxonomy" id="1097556"/>
    <lineage>
        <taxon>Eukaryota</taxon>
        <taxon>Fungi</taxon>
        <taxon>Dikarya</taxon>
        <taxon>Ascomycota</taxon>
        <taxon>Taphrinomycotina</taxon>
        <taxon>Taphrinomycetes</taxon>
        <taxon>Taphrinales</taxon>
        <taxon>Taphrinaceae</taxon>
        <taxon>Taphrina</taxon>
    </lineage>
</organism>
<keyword evidence="8 14" id="KW-0418">Kinase</keyword>
<dbReference type="FunFam" id="3.40.50.11950:FF:000002">
    <property type="entry name" value="Inositol hexakisphosphate and diphosphoinositol-pentakisphosphate kinase"/>
    <property type="match status" value="1"/>
</dbReference>